<protein>
    <submittedName>
        <fullName evidence="2">DUF6314 family protein</fullName>
    </submittedName>
</protein>
<dbReference type="RefSeq" id="WP_233675908.1">
    <property type="nucleotide sequence ID" value="NZ_JAJUOS010000003.1"/>
</dbReference>
<gene>
    <name evidence="2" type="ORF">LZA78_05370</name>
</gene>
<proteinExistence type="predicted"/>
<dbReference type="InterPro" id="IPR045632">
    <property type="entry name" value="DUF6314"/>
</dbReference>
<name>A0ABS8YWI9_9RHOB</name>
<evidence type="ECO:0000313" key="3">
    <source>
        <dbReference type="Proteomes" id="UP001521181"/>
    </source>
</evidence>
<dbReference type="EMBL" id="JAJUOS010000003">
    <property type="protein sequence ID" value="MCE5972902.1"/>
    <property type="molecule type" value="Genomic_DNA"/>
</dbReference>
<dbReference type="Proteomes" id="UP001521181">
    <property type="component" value="Unassembled WGS sequence"/>
</dbReference>
<dbReference type="Pfam" id="PF19834">
    <property type="entry name" value="DUF6314"/>
    <property type="match status" value="1"/>
</dbReference>
<sequence length="135" mass="15433">MAPKLADFEGEWRVERIIRAVGQPEARFSGHAVFRPEGAGLLYREEGELTMPGAPPMRAERAYRWSEGGAGIVVAFSDGRAFHDFDPAAPKATHWCDPDDYRVAYDFSGWPVWRAEWRVRGPRKDYVMVSDYRRA</sequence>
<evidence type="ECO:0000313" key="2">
    <source>
        <dbReference type="EMBL" id="MCE5972902.1"/>
    </source>
</evidence>
<organism evidence="2 3">
    <name type="scientific">Rhodobacter flavimaris</name>
    <dbReference type="NCBI Taxonomy" id="2907145"/>
    <lineage>
        <taxon>Bacteria</taxon>
        <taxon>Pseudomonadati</taxon>
        <taxon>Pseudomonadota</taxon>
        <taxon>Alphaproteobacteria</taxon>
        <taxon>Rhodobacterales</taxon>
        <taxon>Rhodobacter group</taxon>
        <taxon>Rhodobacter</taxon>
    </lineage>
</organism>
<reference evidence="2 3" key="1">
    <citation type="submission" date="2021-12" db="EMBL/GenBank/DDBJ databases">
        <title>Sinirhodobacter sp. WL0062 is a bacterium isolated from seawater.</title>
        <authorList>
            <person name="Wang L."/>
            <person name="He W."/>
            <person name="Zhang D.-F."/>
        </authorList>
    </citation>
    <scope>NUCLEOTIDE SEQUENCE [LARGE SCALE GENOMIC DNA]</scope>
    <source>
        <strain evidence="2 3">WL0062</strain>
    </source>
</reference>
<accession>A0ABS8YWI9</accession>
<comment type="caution">
    <text evidence="2">The sequence shown here is derived from an EMBL/GenBank/DDBJ whole genome shotgun (WGS) entry which is preliminary data.</text>
</comment>
<feature type="domain" description="DUF6314" evidence="1">
    <location>
        <begin position="8"/>
        <end position="134"/>
    </location>
</feature>
<keyword evidence="3" id="KW-1185">Reference proteome</keyword>
<evidence type="ECO:0000259" key="1">
    <source>
        <dbReference type="Pfam" id="PF19834"/>
    </source>
</evidence>